<protein>
    <submittedName>
        <fullName evidence="2">Receptor tyrosine kinase</fullName>
    </submittedName>
</protein>
<dbReference type="GO" id="GO:0016301">
    <property type="term" value="F:kinase activity"/>
    <property type="evidence" value="ECO:0007669"/>
    <property type="project" value="UniProtKB-KW"/>
</dbReference>
<feature type="transmembrane region" description="Helical" evidence="1">
    <location>
        <begin position="6"/>
        <end position="25"/>
    </location>
</feature>
<keyword evidence="2" id="KW-0418">Kinase</keyword>
<accession>A0A8S5Q886</accession>
<keyword evidence="1" id="KW-1133">Transmembrane helix</keyword>
<name>A0A8S5Q886_9CAUD</name>
<sequence length="36" mass="4246">MYDISSSIVLIVSASFLLIITLYFIKDKKKHINFKR</sequence>
<organism evidence="2">
    <name type="scientific">Siphoviridae sp. ctf8W5</name>
    <dbReference type="NCBI Taxonomy" id="2825595"/>
    <lineage>
        <taxon>Viruses</taxon>
        <taxon>Duplodnaviria</taxon>
        <taxon>Heunggongvirae</taxon>
        <taxon>Uroviricota</taxon>
        <taxon>Caudoviricetes</taxon>
    </lineage>
</organism>
<dbReference type="EMBL" id="BK015597">
    <property type="protein sequence ID" value="DAE14995.1"/>
    <property type="molecule type" value="Genomic_DNA"/>
</dbReference>
<keyword evidence="1" id="KW-0812">Transmembrane</keyword>
<proteinExistence type="predicted"/>
<evidence type="ECO:0000256" key="1">
    <source>
        <dbReference type="SAM" id="Phobius"/>
    </source>
</evidence>
<keyword evidence="2" id="KW-0808">Transferase</keyword>
<keyword evidence="1" id="KW-0472">Membrane</keyword>
<keyword evidence="2" id="KW-0675">Receptor</keyword>
<reference evidence="2" key="1">
    <citation type="journal article" date="2021" name="Proc. Natl. Acad. Sci. U.S.A.">
        <title>A Catalog of Tens of Thousands of Viruses from Human Metagenomes Reveals Hidden Associations with Chronic Diseases.</title>
        <authorList>
            <person name="Tisza M.J."/>
            <person name="Buck C.B."/>
        </authorList>
    </citation>
    <scope>NUCLEOTIDE SEQUENCE</scope>
    <source>
        <strain evidence="2">Ctf8W5</strain>
    </source>
</reference>
<evidence type="ECO:0000313" key="2">
    <source>
        <dbReference type="EMBL" id="DAE14995.1"/>
    </source>
</evidence>